<evidence type="ECO:0000313" key="2">
    <source>
        <dbReference type="Proteomes" id="UP000000343"/>
    </source>
</evidence>
<proteinExistence type="predicted"/>
<gene>
    <name evidence="1" type="ordered locus">AciX9_1836</name>
</gene>
<dbReference type="EMBL" id="CP002480">
    <property type="protein sequence ID" value="ADW68883.1"/>
    <property type="molecule type" value="Genomic_DNA"/>
</dbReference>
<organism evidence="2">
    <name type="scientific">Granulicella tundricola (strain ATCC BAA-1859 / DSM 23138 / MP5ACTX9)</name>
    <dbReference type="NCBI Taxonomy" id="1198114"/>
    <lineage>
        <taxon>Bacteria</taxon>
        <taxon>Pseudomonadati</taxon>
        <taxon>Acidobacteriota</taxon>
        <taxon>Terriglobia</taxon>
        <taxon>Terriglobales</taxon>
        <taxon>Acidobacteriaceae</taxon>
        <taxon>Granulicella</taxon>
    </lineage>
</organism>
<dbReference type="PaxDb" id="1198114-AciX9_1836"/>
<sequence>MLADFLRDIGIRQPVYPCVGSRVNGCIIVYRVVVAPKPSTASFFSKGQPMKFCVLLQFALSATVLFSPLSHAQQSPRWPEQQANDWYAKQPWLVGANFIPSNAINELEMFQAATFDPAKNDHELGLAESLGMNTVRVFLQDQLWQQDPAGFKKRLDTFLTIAAKHHIRPLLVLFDSCWETDPHLGPQHPPIPGIHNSGWVQSPGKARLLDVGVEPELKAYVVGVVGAFASDSRILGWDVWNEPDNGGGDKAEDVPAKVRRVNQLLPKAFAWARSAKPTQPLTSGVWTGDWSDPGKESETTKIQLAESDVISFHNYDWPEGFEARIKELQPLHRPIICTEYMARGAGSTFDGTLPIAKKYNVAVINWGLVAGKTQTYLPWDSWQRPYVLIQPTIWFHEVFRNDGTPYRQHEVDLIRQMTGRGTAPSVPSTAGASQ</sequence>
<keyword evidence="2" id="KW-1185">Reference proteome</keyword>
<dbReference type="eggNOG" id="COG3934">
    <property type="taxonomic scope" value="Bacteria"/>
</dbReference>
<dbReference type="HOGENOM" id="CLU_764481_0_0_0"/>
<dbReference type="KEGG" id="acm:AciX9_1836"/>
<accession>E8WZY7</accession>
<dbReference type="STRING" id="1198114.AciX9_1836"/>
<protein>
    <submittedName>
        <fullName evidence="1">Uncharacterized protein</fullName>
    </submittedName>
</protein>
<name>E8WZY7_GRATM</name>
<dbReference type="InterPro" id="IPR017853">
    <property type="entry name" value="GH"/>
</dbReference>
<dbReference type="AlphaFoldDB" id="E8WZY7"/>
<dbReference type="Gene3D" id="3.20.20.80">
    <property type="entry name" value="Glycosidases"/>
    <property type="match status" value="1"/>
</dbReference>
<evidence type="ECO:0000313" key="1">
    <source>
        <dbReference type="EMBL" id="ADW68883.1"/>
    </source>
</evidence>
<dbReference type="SUPFAM" id="SSF51445">
    <property type="entry name" value="(Trans)glycosidases"/>
    <property type="match status" value="1"/>
</dbReference>
<reference evidence="2" key="1">
    <citation type="submission" date="2011-01" db="EMBL/GenBank/DDBJ databases">
        <title>Complete sequence of chromosome of Acidobacterium sp. MP5ACTX9.</title>
        <authorList>
            <consortium name="US DOE Joint Genome Institute"/>
            <person name="Lucas S."/>
            <person name="Copeland A."/>
            <person name="Lapidus A."/>
            <person name="Cheng J.-F."/>
            <person name="Goodwin L."/>
            <person name="Pitluck S."/>
            <person name="Teshima H."/>
            <person name="Detter J.C."/>
            <person name="Han C."/>
            <person name="Tapia R."/>
            <person name="Land M."/>
            <person name="Hauser L."/>
            <person name="Kyrpides N."/>
            <person name="Ivanova N."/>
            <person name="Ovchinnikova G."/>
            <person name="Pagani I."/>
            <person name="Rawat S.R."/>
            <person name="Mannisto M."/>
            <person name="Haggblom M.M."/>
            <person name="Woyke T."/>
        </authorList>
    </citation>
    <scope>NUCLEOTIDE SEQUENCE [LARGE SCALE GENOMIC DNA]</scope>
    <source>
        <strain evidence="2">MP5ACTX9</strain>
    </source>
</reference>
<dbReference type="Proteomes" id="UP000000343">
    <property type="component" value="Chromosome"/>
</dbReference>